<keyword evidence="4" id="KW-1185">Reference proteome</keyword>
<organism evidence="3 4">
    <name type="scientific">Thermogemmata fonticola</name>
    <dbReference type="NCBI Taxonomy" id="2755323"/>
    <lineage>
        <taxon>Bacteria</taxon>
        <taxon>Pseudomonadati</taxon>
        <taxon>Planctomycetota</taxon>
        <taxon>Planctomycetia</taxon>
        <taxon>Gemmatales</taxon>
        <taxon>Gemmataceae</taxon>
        <taxon>Thermogemmata</taxon>
    </lineage>
</organism>
<dbReference type="EMBL" id="JACEFB010000004">
    <property type="protein sequence ID" value="MBA2226165.1"/>
    <property type="molecule type" value="Genomic_DNA"/>
</dbReference>
<evidence type="ECO:0000256" key="1">
    <source>
        <dbReference type="SAM" id="MobiDB-lite"/>
    </source>
</evidence>
<gene>
    <name evidence="3" type="ORF">H0921_08325</name>
</gene>
<evidence type="ECO:0000313" key="4">
    <source>
        <dbReference type="Proteomes" id="UP000542342"/>
    </source>
</evidence>
<keyword evidence="2" id="KW-0812">Transmembrane</keyword>
<name>A0A7V8VE29_9BACT</name>
<feature type="region of interest" description="Disordered" evidence="1">
    <location>
        <begin position="46"/>
        <end position="96"/>
    </location>
</feature>
<sequence length="247" mass="26740">MAGGIVTRCPHCQTALRVPENVAGKRIKCSKCQQVFAVPARGASAEASQGQASPRPAAPAASRPSAAARPASPAASTPATAPESAPRPKRPFDDDDEGVAQVGVVEEKDVPRCPHCAMELVPPDAIVCIHCGFNNRTRVKADTRKVYAPTFSEWAMHLAPGIIAVLVCIGLIVLNYITATNMRSWLEGTFLEMDEVDAAGRKRFYIAPGAFIFLIAFISLGIFVPCLRFALRRLFVEYRPPERLKLK</sequence>
<accession>A0A7V8VE29</accession>
<evidence type="ECO:0000313" key="3">
    <source>
        <dbReference type="EMBL" id="MBA2226165.1"/>
    </source>
</evidence>
<dbReference type="NCBIfam" id="TIGR02098">
    <property type="entry name" value="MJ0042_CXXC"/>
    <property type="match status" value="1"/>
</dbReference>
<feature type="compositionally biased region" description="Low complexity" evidence="1">
    <location>
        <begin position="46"/>
        <end position="84"/>
    </location>
</feature>
<comment type="caution">
    <text evidence="3">The sequence shown here is derived from an EMBL/GenBank/DDBJ whole genome shotgun (WGS) entry which is preliminary data.</text>
</comment>
<evidence type="ECO:0008006" key="5">
    <source>
        <dbReference type="Google" id="ProtNLM"/>
    </source>
</evidence>
<protein>
    <recommendedName>
        <fullName evidence="5">Zinc finger/thioredoxin putative domain-containing protein</fullName>
    </recommendedName>
</protein>
<dbReference type="InterPro" id="IPR011723">
    <property type="entry name" value="Znf/thioredoxin_put"/>
</dbReference>
<keyword evidence="2" id="KW-0472">Membrane</keyword>
<evidence type="ECO:0000256" key="2">
    <source>
        <dbReference type="SAM" id="Phobius"/>
    </source>
</evidence>
<keyword evidence="2" id="KW-1133">Transmembrane helix</keyword>
<dbReference type="Proteomes" id="UP000542342">
    <property type="component" value="Unassembled WGS sequence"/>
</dbReference>
<feature type="transmembrane region" description="Helical" evidence="2">
    <location>
        <begin position="154"/>
        <end position="177"/>
    </location>
</feature>
<dbReference type="Gene3D" id="2.30.30.380">
    <property type="entry name" value="Zn-finger domain of Sec23/24"/>
    <property type="match status" value="1"/>
</dbReference>
<dbReference type="AlphaFoldDB" id="A0A7V8VE29"/>
<feature type="transmembrane region" description="Helical" evidence="2">
    <location>
        <begin position="210"/>
        <end position="231"/>
    </location>
</feature>
<reference evidence="3 4" key="1">
    <citation type="submission" date="2020-07" db="EMBL/GenBank/DDBJ databases">
        <title>Thermogemmata thermophila gen. nov., sp. nov., a novel moderate thermophilic planctomycete from a Kamchatka hot spring.</title>
        <authorList>
            <person name="Elcheninov A.G."/>
            <person name="Podosokorskaya O.A."/>
            <person name="Kovaleva O.L."/>
            <person name="Novikov A."/>
            <person name="Bonch-Osmolovskaya E.A."/>
            <person name="Toshchakov S.V."/>
            <person name="Kublanov I.V."/>
        </authorList>
    </citation>
    <scope>NUCLEOTIDE SEQUENCE [LARGE SCALE GENOMIC DNA]</scope>
    <source>
        <strain evidence="3 4">2918</strain>
    </source>
</reference>
<proteinExistence type="predicted"/>
<dbReference type="RefSeq" id="WP_194537586.1">
    <property type="nucleotide sequence ID" value="NZ_JACEFB010000004.1"/>
</dbReference>